<dbReference type="PROSITE" id="PS50943">
    <property type="entry name" value="HTH_CROC1"/>
    <property type="match status" value="1"/>
</dbReference>
<evidence type="ECO:0000313" key="6">
    <source>
        <dbReference type="Proteomes" id="UP000199470"/>
    </source>
</evidence>
<dbReference type="GO" id="GO:0003677">
    <property type="term" value="F:DNA binding"/>
    <property type="evidence" value="ECO:0007669"/>
    <property type="project" value="UniProtKB-KW"/>
</dbReference>
<dbReference type="EMBL" id="FOTW01000007">
    <property type="protein sequence ID" value="SFL76034.1"/>
    <property type="molecule type" value="Genomic_DNA"/>
</dbReference>
<dbReference type="PANTHER" id="PTHR36511">
    <property type="entry name" value="MERR FAMILY BACTERIAL REGULATORY PROTEIN"/>
    <property type="match status" value="1"/>
</dbReference>
<evidence type="ECO:0000256" key="2">
    <source>
        <dbReference type="ARBA" id="ARBA00023125"/>
    </source>
</evidence>
<proteinExistence type="predicted"/>
<evidence type="ECO:0000256" key="3">
    <source>
        <dbReference type="ARBA" id="ARBA00023163"/>
    </source>
</evidence>
<dbReference type="InterPro" id="IPR010982">
    <property type="entry name" value="Lambda_DNA-bd_dom_sf"/>
</dbReference>
<evidence type="ECO:0000259" key="4">
    <source>
        <dbReference type="PROSITE" id="PS50943"/>
    </source>
</evidence>
<keyword evidence="3" id="KW-0804">Transcription</keyword>
<organism evidence="5 6">
    <name type="scientific">Rugamonas rubra</name>
    <dbReference type="NCBI Taxonomy" id="758825"/>
    <lineage>
        <taxon>Bacteria</taxon>
        <taxon>Pseudomonadati</taxon>
        <taxon>Pseudomonadota</taxon>
        <taxon>Betaproteobacteria</taxon>
        <taxon>Burkholderiales</taxon>
        <taxon>Oxalobacteraceae</taxon>
        <taxon>Telluria group</taxon>
        <taxon>Rugamonas</taxon>
    </lineage>
</organism>
<dbReference type="Gene3D" id="1.10.260.40">
    <property type="entry name" value="lambda repressor-like DNA-binding domains"/>
    <property type="match status" value="1"/>
</dbReference>
<name>A0A1I4KB97_9BURK</name>
<dbReference type="InterPro" id="IPR032758">
    <property type="entry name" value="MqsA/HigA-2"/>
</dbReference>
<protein>
    <submittedName>
        <fullName evidence="5">Putative transcriptional regulator</fullName>
    </submittedName>
</protein>
<dbReference type="OrthoDB" id="9799384at2"/>
<reference evidence="5 6" key="1">
    <citation type="submission" date="2016-10" db="EMBL/GenBank/DDBJ databases">
        <authorList>
            <person name="de Groot N.N."/>
        </authorList>
    </citation>
    <scope>NUCLEOTIDE SEQUENCE [LARGE SCALE GENOMIC DNA]</scope>
    <source>
        <strain evidence="5 6">ATCC 43154</strain>
    </source>
</reference>
<dbReference type="Pfam" id="PF15731">
    <property type="entry name" value="MqsA_antitoxin"/>
    <property type="match status" value="1"/>
</dbReference>
<dbReference type="InterPro" id="IPR001387">
    <property type="entry name" value="Cro/C1-type_HTH"/>
</dbReference>
<keyword evidence="2" id="KW-0238">DNA-binding</keyword>
<sequence length="98" mass="10873">MDAKTLNKSLNEVLAFERGEIDLKTTEVAPPLIDVKKLRAKIGLSQSEFASRFGFSAAAIKNWEQGIRQPEGPARTLLALIEQNPKLIEKEIKKLQAA</sequence>
<gene>
    <name evidence="5" type="ORF">SAMN02982985_01400</name>
</gene>
<keyword evidence="6" id="KW-1185">Reference proteome</keyword>
<feature type="domain" description="HTH cro/C1-type" evidence="4">
    <location>
        <begin position="35"/>
        <end position="70"/>
    </location>
</feature>
<dbReference type="PANTHER" id="PTHR36511:SF4">
    <property type="entry name" value="ANTITOXIN MQSA"/>
    <property type="match status" value="1"/>
</dbReference>
<dbReference type="Proteomes" id="UP000199470">
    <property type="component" value="Unassembled WGS sequence"/>
</dbReference>
<dbReference type="RefSeq" id="WP_093385543.1">
    <property type="nucleotide sequence ID" value="NZ_FOTW01000007.1"/>
</dbReference>
<dbReference type="SUPFAM" id="SSF47413">
    <property type="entry name" value="lambda repressor-like DNA-binding domains"/>
    <property type="match status" value="1"/>
</dbReference>
<dbReference type="InterPro" id="IPR052359">
    <property type="entry name" value="HTH-type_reg/antitoxin"/>
</dbReference>
<dbReference type="STRING" id="758825.SAMN02982985_01400"/>
<dbReference type="SMART" id="SM00530">
    <property type="entry name" value="HTH_XRE"/>
    <property type="match status" value="1"/>
</dbReference>
<evidence type="ECO:0000256" key="1">
    <source>
        <dbReference type="ARBA" id="ARBA00023015"/>
    </source>
</evidence>
<evidence type="ECO:0000313" key="5">
    <source>
        <dbReference type="EMBL" id="SFL76034.1"/>
    </source>
</evidence>
<keyword evidence="1" id="KW-0805">Transcription regulation</keyword>
<dbReference type="AlphaFoldDB" id="A0A1I4KB97"/>
<accession>A0A1I4KB97</accession>
<dbReference type="CDD" id="cd00093">
    <property type="entry name" value="HTH_XRE"/>
    <property type="match status" value="1"/>
</dbReference>